<dbReference type="Proteomes" id="UP000034307">
    <property type="component" value="Unassembled WGS sequence"/>
</dbReference>
<gene>
    <name evidence="1" type="ORF">UX80_C0032G0004</name>
</gene>
<dbReference type="STRING" id="1618358.UX80_C0032G0004"/>
<comment type="caution">
    <text evidence="1">The sequence shown here is derived from an EMBL/GenBank/DDBJ whole genome shotgun (WGS) entry which is preliminary data.</text>
</comment>
<name>A0A0G1RI24_9BACT</name>
<dbReference type="AlphaFoldDB" id="A0A0G1RI24"/>
<dbReference type="EMBL" id="LCNO01000032">
    <property type="protein sequence ID" value="KKU56712.1"/>
    <property type="molecule type" value="Genomic_DNA"/>
</dbReference>
<sequence length="42" mass="4519">MKDFVQMTVAAVVITGLALLVSWPYRVSGDSMEPNLHDGGGR</sequence>
<accession>A0A0G1RI24</accession>
<organism evidence="1 2">
    <name type="scientific">Candidatus Amesbacteria bacterium GW2011_GWA2_47_11b</name>
    <dbReference type="NCBI Taxonomy" id="1618358"/>
    <lineage>
        <taxon>Bacteria</taxon>
        <taxon>Candidatus Amesiibacteriota</taxon>
    </lineage>
</organism>
<dbReference type="CDD" id="cd06462">
    <property type="entry name" value="Peptidase_S24_S26"/>
    <property type="match status" value="1"/>
</dbReference>
<evidence type="ECO:0000313" key="1">
    <source>
        <dbReference type="EMBL" id="KKU56712.1"/>
    </source>
</evidence>
<reference evidence="1 2" key="1">
    <citation type="journal article" date="2015" name="Nature">
        <title>rRNA introns, odd ribosomes, and small enigmatic genomes across a large radiation of phyla.</title>
        <authorList>
            <person name="Brown C.T."/>
            <person name="Hug L.A."/>
            <person name="Thomas B.C."/>
            <person name="Sharon I."/>
            <person name="Castelle C.J."/>
            <person name="Singh A."/>
            <person name="Wilkins M.J."/>
            <person name="Williams K.H."/>
            <person name="Banfield J.F."/>
        </authorList>
    </citation>
    <scope>NUCLEOTIDE SEQUENCE [LARGE SCALE GENOMIC DNA]</scope>
</reference>
<evidence type="ECO:0000313" key="2">
    <source>
        <dbReference type="Proteomes" id="UP000034307"/>
    </source>
</evidence>
<proteinExistence type="predicted"/>
<protein>
    <submittedName>
        <fullName evidence="1">Uncharacterized protein</fullName>
    </submittedName>
</protein>